<dbReference type="InterPro" id="IPR005117">
    <property type="entry name" value="NiRdtase/SiRdtase_haem-b_fer"/>
</dbReference>
<dbReference type="Gene3D" id="3.30.413.10">
    <property type="entry name" value="Sulfite Reductase Hemoprotein, domain 1"/>
    <property type="match status" value="2"/>
</dbReference>
<keyword evidence="4" id="KW-0560">Oxidoreductase</keyword>
<dbReference type="GO" id="GO:0051539">
    <property type="term" value="F:4 iron, 4 sulfur cluster binding"/>
    <property type="evidence" value="ECO:0007669"/>
    <property type="project" value="UniProtKB-KW"/>
</dbReference>
<dbReference type="GO" id="GO:0016491">
    <property type="term" value="F:oxidoreductase activity"/>
    <property type="evidence" value="ECO:0007669"/>
    <property type="project" value="UniProtKB-KW"/>
</dbReference>
<dbReference type="Pfam" id="PF01077">
    <property type="entry name" value="NIR_SIR"/>
    <property type="match status" value="1"/>
</dbReference>
<feature type="domain" description="Nitrite/Sulfite reductase ferredoxin-like" evidence="8">
    <location>
        <begin position="52"/>
        <end position="112"/>
    </location>
</feature>
<feature type="domain" description="Nitrite/sulphite reductase 4Fe-4S" evidence="7">
    <location>
        <begin position="122"/>
        <end position="259"/>
    </location>
</feature>
<dbReference type="SUPFAM" id="SSF55124">
    <property type="entry name" value="Nitrite/Sulfite reductase N-terminal domain-like"/>
    <property type="match status" value="2"/>
</dbReference>
<evidence type="ECO:0000313" key="9">
    <source>
        <dbReference type="EMBL" id="EEQ96013.1"/>
    </source>
</evidence>
<evidence type="ECO:0000256" key="2">
    <source>
        <dbReference type="ARBA" id="ARBA00022617"/>
    </source>
</evidence>
<dbReference type="GO" id="GO:0020037">
    <property type="term" value="F:heme binding"/>
    <property type="evidence" value="ECO:0007669"/>
    <property type="project" value="InterPro"/>
</dbReference>
<sequence>MRHFALSRTVASACGKAYKTEMPSNPITNSLQAQPDRRNACPGLSRMVMAKDGAIARIKLRLGRLSADQARSIAAIAERFDAGAIELSIRSNIQLRGIAPEHWDNVVAALHDAGLGAENSGADDIRNVMVSPTAGIDGDQIVDVTELASSVLDMLQANEAFHALSPKFSLQIDGGEDCAMISHPGDIWLSAMDQETFAFGLASSPDKPALGAIEAQRALSFIEAILQSFLRYGSFARMKHLFEAVSPSDFLASLDKELPFTIHPATGWKRKAPTPFSHLGHRQQSDGSFYIGAMPLLGRLTPHQLTELANLSDNGRCELRLTPWQGVILPYVSETQIGEVAEKLHLLGLEASAESPHARLRACSGSNGCASALADTQADGGKLATRLSPGTSSVHITGCAKSCAALAPLPHTLLARSAGRYDLYTQELFPQDGAGPSRFGRLLATDITIDEAAHLLNARH</sequence>
<keyword evidence="2" id="KW-0349">Heme</keyword>
<evidence type="ECO:0000256" key="4">
    <source>
        <dbReference type="ARBA" id="ARBA00023002"/>
    </source>
</evidence>
<comment type="caution">
    <text evidence="9">The sequence shown here is derived from an EMBL/GenBank/DDBJ whole genome shotgun (WGS) entry which is preliminary data.</text>
</comment>
<dbReference type="SUPFAM" id="SSF56014">
    <property type="entry name" value="Nitrite and sulphite reductase 4Fe-4S domain-like"/>
    <property type="match status" value="2"/>
</dbReference>
<dbReference type="InterPro" id="IPR045854">
    <property type="entry name" value="NO2/SO3_Rdtase_4Fe4S_sf"/>
</dbReference>
<evidence type="ECO:0000256" key="1">
    <source>
        <dbReference type="ARBA" id="ARBA00022485"/>
    </source>
</evidence>
<gene>
    <name evidence="9" type="primary">cobG</name>
    <name evidence="9" type="ORF">OINT_1001422</name>
</gene>
<keyword evidence="9" id="KW-0808">Transferase</keyword>
<dbReference type="AlphaFoldDB" id="C4WKS8"/>
<dbReference type="HOGENOM" id="CLU_015667_3_0_5"/>
<dbReference type="Proteomes" id="UP000004386">
    <property type="component" value="Unassembled WGS sequence"/>
</dbReference>
<dbReference type="Gene3D" id="3.90.480.10">
    <property type="entry name" value="Sulfite Reductase Hemoprotein,Domain 2"/>
    <property type="match status" value="1"/>
</dbReference>
<protein>
    <submittedName>
        <fullName evidence="9">Precorrin-3B synthase</fullName>
        <ecNumber evidence="9">2.7.1.121</ecNumber>
    </submittedName>
</protein>
<dbReference type="InterPro" id="IPR051329">
    <property type="entry name" value="NIR_SIR_4Fe-4S"/>
</dbReference>
<organism evidence="9 10">
    <name type="scientific">Brucella intermedia LMG 3301</name>
    <dbReference type="NCBI Taxonomy" id="641118"/>
    <lineage>
        <taxon>Bacteria</taxon>
        <taxon>Pseudomonadati</taxon>
        <taxon>Pseudomonadota</taxon>
        <taxon>Alphaproteobacteria</taxon>
        <taxon>Hyphomicrobiales</taxon>
        <taxon>Brucellaceae</taxon>
        <taxon>Brucella/Ochrobactrum group</taxon>
        <taxon>Brucella</taxon>
    </lineage>
</organism>
<evidence type="ECO:0000313" key="10">
    <source>
        <dbReference type="Proteomes" id="UP000004386"/>
    </source>
</evidence>
<evidence type="ECO:0000256" key="6">
    <source>
        <dbReference type="ARBA" id="ARBA00023014"/>
    </source>
</evidence>
<keyword evidence="5" id="KW-0408">Iron</keyword>
<dbReference type="GO" id="GO:0047324">
    <property type="term" value="F:phosphoenolpyruvate-glycerone phosphotransferase activity"/>
    <property type="evidence" value="ECO:0007669"/>
    <property type="project" value="UniProtKB-EC"/>
</dbReference>
<evidence type="ECO:0000259" key="8">
    <source>
        <dbReference type="Pfam" id="PF03460"/>
    </source>
</evidence>
<accession>C4WKS8</accession>
<dbReference type="PANTHER" id="PTHR32439">
    <property type="entry name" value="FERREDOXIN--NITRITE REDUCTASE, CHLOROPLASTIC"/>
    <property type="match status" value="1"/>
</dbReference>
<proteinExistence type="predicted"/>
<dbReference type="Pfam" id="PF03460">
    <property type="entry name" value="NIR_SIR_ferr"/>
    <property type="match status" value="2"/>
</dbReference>
<evidence type="ECO:0000256" key="3">
    <source>
        <dbReference type="ARBA" id="ARBA00022723"/>
    </source>
</evidence>
<dbReference type="EC" id="2.7.1.121" evidence="9"/>
<dbReference type="InterPro" id="IPR036136">
    <property type="entry name" value="Nit/Sulf_reduc_fer-like_dom_sf"/>
</dbReference>
<reference evidence="9 10" key="1">
    <citation type="submission" date="2009-05" db="EMBL/GenBank/DDBJ databases">
        <authorList>
            <person name="Setubal J.C."/>
            <person name="Boyle S."/>
            <person name="Crasta O.R."/>
            <person name="Gillespie J.J."/>
            <person name="Kenyon R.W."/>
            <person name="Lu J."/>
            <person name="Mane S."/>
            <person name="Nagrani S."/>
            <person name="Shallom J.M."/>
            <person name="Shallom S."/>
            <person name="Shukla M."/>
            <person name="Snyder E.E."/>
            <person name="Sobral B.W."/>
            <person name="Wattam A.R."/>
            <person name="Will R."/>
            <person name="Williams K."/>
            <person name="Yoo H."/>
            <person name="Munk C."/>
            <person name="Tapia R."/>
            <person name="Green L."/>
            <person name="Rogers Y."/>
            <person name="Detter J.C."/>
            <person name="Bruce D."/>
            <person name="Brettin T.S."/>
            <person name="Tsolis R."/>
        </authorList>
    </citation>
    <scope>NUCLEOTIDE SEQUENCE [LARGE SCALE GENOMIC DNA]</scope>
    <source>
        <strain evidence="9 10">LMG 3301</strain>
    </source>
</reference>
<dbReference type="NCBIfam" id="TIGR02435">
    <property type="entry name" value="CobG"/>
    <property type="match status" value="1"/>
</dbReference>
<keyword evidence="3" id="KW-0479">Metal-binding</keyword>
<evidence type="ECO:0000259" key="7">
    <source>
        <dbReference type="Pfam" id="PF01077"/>
    </source>
</evidence>
<dbReference type="PANTHER" id="PTHR32439:SF9">
    <property type="entry name" value="BLR3264 PROTEIN"/>
    <property type="match status" value="1"/>
</dbReference>
<dbReference type="GO" id="GO:0046872">
    <property type="term" value="F:metal ion binding"/>
    <property type="evidence" value="ECO:0007669"/>
    <property type="project" value="UniProtKB-KW"/>
</dbReference>
<keyword evidence="1" id="KW-0004">4Fe-4S</keyword>
<evidence type="ECO:0000256" key="5">
    <source>
        <dbReference type="ARBA" id="ARBA00023004"/>
    </source>
</evidence>
<dbReference type="InterPro" id="IPR006067">
    <property type="entry name" value="NO2/SO3_Rdtase_4Fe4S_dom"/>
</dbReference>
<name>C4WKS8_9HYPH</name>
<dbReference type="InterPro" id="IPR012798">
    <property type="entry name" value="Cbl_synth_CobG-like"/>
</dbReference>
<feature type="domain" description="Nitrite/Sulfite reductase ferredoxin-like" evidence="8">
    <location>
        <begin position="283"/>
        <end position="345"/>
    </location>
</feature>
<keyword evidence="6" id="KW-0411">Iron-sulfur</keyword>
<dbReference type="EMBL" id="ACQA01000001">
    <property type="protein sequence ID" value="EEQ96013.1"/>
    <property type="molecule type" value="Genomic_DNA"/>
</dbReference>